<comment type="caution">
    <text evidence="2">The sequence shown here is derived from an EMBL/GenBank/DDBJ whole genome shotgun (WGS) entry which is preliminary data.</text>
</comment>
<name>A0A2T6ZKT6_TUBBO</name>
<proteinExistence type="predicted"/>
<feature type="region of interest" description="Disordered" evidence="1">
    <location>
        <begin position="147"/>
        <end position="173"/>
    </location>
</feature>
<accession>A0A2T6ZKT6</accession>
<keyword evidence="3" id="KW-1185">Reference proteome</keyword>
<reference evidence="2 3" key="1">
    <citation type="submission" date="2017-04" db="EMBL/GenBank/DDBJ databases">
        <title>Draft genome sequence of Tuber borchii Vittad., a whitish edible truffle.</title>
        <authorList>
            <consortium name="DOE Joint Genome Institute"/>
            <person name="Murat C."/>
            <person name="Kuo A."/>
            <person name="Barry K.W."/>
            <person name="Clum A."/>
            <person name="Dockter R.B."/>
            <person name="Fauchery L."/>
            <person name="Iotti M."/>
            <person name="Kohler A."/>
            <person name="Labutti K."/>
            <person name="Lindquist E.A."/>
            <person name="Lipzen A."/>
            <person name="Ohm R.A."/>
            <person name="Wang M."/>
            <person name="Grigoriev I.V."/>
            <person name="Zambonelli A."/>
            <person name="Martin F.M."/>
        </authorList>
    </citation>
    <scope>NUCLEOTIDE SEQUENCE [LARGE SCALE GENOMIC DNA]</scope>
    <source>
        <strain evidence="2 3">Tbo3840</strain>
    </source>
</reference>
<protein>
    <submittedName>
        <fullName evidence="2">Uncharacterized protein</fullName>
    </submittedName>
</protein>
<gene>
    <name evidence="2" type="ORF">B9Z19DRAFT_1066927</name>
</gene>
<evidence type="ECO:0000313" key="3">
    <source>
        <dbReference type="Proteomes" id="UP000244722"/>
    </source>
</evidence>
<sequence>MQSRFFFTRHGPFKYPAMFAARFHTATVVQAGYRKKDGPHKPHTAYPTASKNQYKLPPETATLLTKLANANNDAQHSRILEYLKFQARITQAENEKFREHLAIREREQQMEMKRLIHDNRELYAAFRRERNERGRWDSNFNLRGAVDSDTNSSLPKQKKSLNGPSTKRRSRGGGIQANLNQIMELSEFKETLSKVLKDRGLRGDDVWHCLNILYPTLSKYAHGNDGDIVLRGIYHPDNERAGLVALMRVQGRWKEPCSWREEPEEVDY</sequence>
<organism evidence="2 3">
    <name type="scientific">Tuber borchii</name>
    <name type="common">White truffle</name>
    <dbReference type="NCBI Taxonomy" id="42251"/>
    <lineage>
        <taxon>Eukaryota</taxon>
        <taxon>Fungi</taxon>
        <taxon>Dikarya</taxon>
        <taxon>Ascomycota</taxon>
        <taxon>Pezizomycotina</taxon>
        <taxon>Pezizomycetes</taxon>
        <taxon>Pezizales</taxon>
        <taxon>Tuberaceae</taxon>
        <taxon>Tuber</taxon>
    </lineage>
</organism>
<feature type="compositionally biased region" description="Polar residues" evidence="1">
    <location>
        <begin position="148"/>
        <end position="165"/>
    </location>
</feature>
<dbReference type="AlphaFoldDB" id="A0A2T6ZKT6"/>
<dbReference type="EMBL" id="NESQ01000204">
    <property type="protein sequence ID" value="PUU76066.1"/>
    <property type="molecule type" value="Genomic_DNA"/>
</dbReference>
<evidence type="ECO:0000256" key="1">
    <source>
        <dbReference type="SAM" id="MobiDB-lite"/>
    </source>
</evidence>
<evidence type="ECO:0000313" key="2">
    <source>
        <dbReference type="EMBL" id="PUU76066.1"/>
    </source>
</evidence>
<dbReference type="Proteomes" id="UP000244722">
    <property type="component" value="Unassembled WGS sequence"/>
</dbReference>